<feature type="domain" description="Invasin" evidence="1">
    <location>
        <begin position="66"/>
        <end position="138"/>
    </location>
</feature>
<evidence type="ECO:0000313" key="3">
    <source>
        <dbReference type="Proteomes" id="UP000254495"/>
    </source>
</evidence>
<evidence type="ECO:0000259" key="1">
    <source>
        <dbReference type="Pfam" id="PF09134"/>
    </source>
</evidence>
<accession>A0A376VR78</accession>
<feature type="domain" description="Invasin" evidence="1">
    <location>
        <begin position="14"/>
        <end position="61"/>
    </location>
</feature>
<sequence>MHRHYRAQQLLVLTASGWTNNGDGTWTAQITLGSTAGELEVMPKLNGQDAAANAAKVTVVADALSSNQSKVSVAEDHVKAGESTTVTLIAKDAHGNAISGLSLSASLTGTASEGATISSWTEKGDGSYVATLTTGGKTASFVSCLSSTASQQPPKPRS</sequence>
<organism evidence="2 3">
    <name type="scientific">Escherichia coli</name>
    <dbReference type="NCBI Taxonomy" id="562"/>
    <lineage>
        <taxon>Bacteria</taxon>
        <taxon>Pseudomonadati</taxon>
        <taxon>Pseudomonadota</taxon>
        <taxon>Gammaproteobacteria</taxon>
        <taxon>Enterobacterales</taxon>
        <taxon>Enterobacteriaceae</taxon>
        <taxon>Escherichia</taxon>
    </lineage>
</organism>
<dbReference type="InterPro" id="IPR008964">
    <property type="entry name" value="Invasin/intimin_cell_adhesion"/>
</dbReference>
<reference evidence="2 3" key="1">
    <citation type="submission" date="2018-06" db="EMBL/GenBank/DDBJ databases">
        <authorList>
            <consortium name="Pathogen Informatics"/>
            <person name="Doyle S."/>
        </authorList>
    </citation>
    <scope>NUCLEOTIDE SEQUENCE [LARGE SCALE GENOMIC DNA]</scope>
    <source>
        <strain evidence="2 3">NCTC9077</strain>
    </source>
</reference>
<gene>
    <name evidence="2" type="ORF">NCTC9077_04898</name>
</gene>
<dbReference type="InterPro" id="IPR013783">
    <property type="entry name" value="Ig-like_fold"/>
</dbReference>
<proteinExistence type="predicted"/>
<dbReference type="Pfam" id="PF09134">
    <property type="entry name" value="Invasin_D3"/>
    <property type="match status" value="2"/>
</dbReference>
<dbReference type="Gene3D" id="2.60.40.10">
    <property type="entry name" value="Immunoglobulins"/>
    <property type="match status" value="2"/>
</dbReference>
<dbReference type="AlphaFoldDB" id="A0A376VR78"/>
<name>A0A376VR78_ECOLX</name>
<dbReference type="InterPro" id="IPR015217">
    <property type="entry name" value="Invasin_dom_3"/>
</dbReference>
<evidence type="ECO:0000313" key="2">
    <source>
        <dbReference type="EMBL" id="STJ13120.1"/>
    </source>
</evidence>
<dbReference type="SUPFAM" id="SSF49373">
    <property type="entry name" value="Invasin/intimin cell-adhesion fragments"/>
    <property type="match status" value="2"/>
</dbReference>
<protein>
    <submittedName>
        <fullName evidence="2">Ig domain-containing protein</fullName>
    </submittedName>
</protein>
<dbReference type="EMBL" id="UGCU01000001">
    <property type="protein sequence ID" value="STJ13120.1"/>
    <property type="molecule type" value="Genomic_DNA"/>
</dbReference>
<dbReference type="Proteomes" id="UP000254495">
    <property type="component" value="Unassembled WGS sequence"/>
</dbReference>